<gene>
    <name evidence="1" type="ORF">ABVB70_17595</name>
</gene>
<sequence length="19" mass="2048">MLALGLMSGTRKASRRGSR</sequence>
<reference evidence="1 2" key="1">
    <citation type="submission" date="2024-06" db="EMBL/GenBank/DDBJ databases">
        <title>Genome sequencing of Agrobacterium spp. from tobacco in Serbia.</title>
        <authorList>
            <person name="Ilicic R.J."/>
            <person name="Studholme D.J."/>
            <person name="Jelusic A."/>
            <person name="Barac G."/>
            <person name="Bagi F."/>
            <person name="Popovic Milovanovic T."/>
        </authorList>
    </citation>
    <scope>NUCLEOTIDE SEQUENCE [LARGE SCALE GENOMIC DNA]</scope>
    <source>
        <strain evidence="1 2">DA1</strain>
    </source>
</reference>
<dbReference type="AlphaFoldDB" id="A0ABD5LPP4"/>
<accession>A0ABD5LPP4</accession>
<protein>
    <submittedName>
        <fullName evidence="1">Uncharacterized protein</fullName>
    </submittedName>
</protein>
<comment type="caution">
    <text evidence="1">The sequence shown here is derived from an EMBL/GenBank/DDBJ whole genome shotgun (WGS) entry which is preliminary data.</text>
</comment>
<evidence type="ECO:0000313" key="1">
    <source>
        <dbReference type="EMBL" id="MES4992156.1"/>
    </source>
</evidence>
<name>A0ABD5LPP4_AGRRD</name>
<dbReference type="Proteomes" id="UP001438189">
    <property type="component" value="Unassembled WGS sequence"/>
</dbReference>
<proteinExistence type="predicted"/>
<dbReference type="EMBL" id="JBETME010000007">
    <property type="protein sequence ID" value="MES4992156.1"/>
    <property type="molecule type" value="Genomic_DNA"/>
</dbReference>
<evidence type="ECO:0000313" key="2">
    <source>
        <dbReference type="Proteomes" id="UP001438189"/>
    </source>
</evidence>
<organism evidence="1 2">
    <name type="scientific">Agrobacterium radiobacter</name>
    <dbReference type="NCBI Taxonomy" id="362"/>
    <lineage>
        <taxon>Bacteria</taxon>
        <taxon>Pseudomonadati</taxon>
        <taxon>Pseudomonadota</taxon>
        <taxon>Alphaproteobacteria</taxon>
        <taxon>Hyphomicrobiales</taxon>
        <taxon>Rhizobiaceae</taxon>
        <taxon>Rhizobium/Agrobacterium group</taxon>
        <taxon>Agrobacterium</taxon>
        <taxon>Agrobacterium tumefaciens complex</taxon>
    </lineage>
</organism>
<dbReference type="RefSeq" id="WP_153315055.1">
    <property type="nucleotide sequence ID" value="NZ_CP169641.1"/>
</dbReference>